<name>K6YYP0_9ALTE</name>
<dbReference type="AlphaFoldDB" id="K6YYP0"/>
<evidence type="ECO:0000313" key="2">
    <source>
        <dbReference type="Proteomes" id="UP000006327"/>
    </source>
</evidence>
<organism evidence="1 2">
    <name type="scientific">Paraglaciecola arctica BSs20135</name>
    <dbReference type="NCBI Taxonomy" id="493475"/>
    <lineage>
        <taxon>Bacteria</taxon>
        <taxon>Pseudomonadati</taxon>
        <taxon>Pseudomonadota</taxon>
        <taxon>Gammaproteobacteria</taxon>
        <taxon>Alteromonadales</taxon>
        <taxon>Alteromonadaceae</taxon>
        <taxon>Paraglaciecola</taxon>
    </lineage>
</organism>
<proteinExistence type="predicted"/>
<comment type="caution">
    <text evidence="1">The sequence shown here is derived from an EMBL/GenBank/DDBJ whole genome shotgun (WGS) entry which is preliminary data.</text>
</comment>
<dbReference type="STRING" id="493475.GARC_4927"/>
<evidence type="ECO:0000313" key="1">
    <source>
        <dbReference type="EMBL" id="GAC21863.1"/>
    </source>
</evidence>
<keyword evidence="2" id="KW-1185">Reference proteome</keyword>
<reference evidence="1 2" key="1">
    <citation type="journal article" date="2017" name="Antonie Van Leeuwenhoek">
        <title>Rhizobium rhizosphaerae sp. nov., a novel species isolated from rice rhizosphere.</title>
        <authorList>
            <person name="Zhao J.J."/>
            <person name="Zhang J."/>
            <person name="Zhang R.J."/>
            <person name="Zhang C.W."/>
            <person name="Yin H.Q."/>
            <person name="Zhang X.X."/>
        </authorList>
    </citation>
    <scope>NUCLEOTIDE SEQUENCE [LARGE SCALE GENOMIC DNA]</scope>
    <source>
        <strain evidence="1 2">BSs20135</strain>
    </source>
</reference>
<protein>
    <submittedName>
        <fullName evidence="1">Uncharacterized protein</fullName>
    </submittedName>
</protein>
<gene>
    <name evidence="1" type="ORF">GARC_4927</name>
</gene>
<dbReference type="Proteomes" id="UP000006327">
    <property type="component" value="Unassembled WGS sequence"/>
</dbReference>
<accession>K6YYP0</accession>
<sequence>MLQSEALFTLACSETMTAYNNIYSISEEELYALLRLLPAFVGTPLITRGLF</sequence>
<dbReference type="EMBL" id="BAEO01000065">
    <property type="protein sequence ID" value="GAC21863.1"/>
    <property type="molecule type" value="Genomic_DNA"/>
</dbReference>